<dbReference type="GeneTree" id="ENSGT00940000154239"/>
<dbReference type="CDD" id="cd02440">
    <property type="entry name" value="AdoMet_MTases"/>
    <property type="match status" value="1"/>
</dbReference>
<dbReference type="PANTHER" id="PTHR12133:SF1">
    <property type="entry name" value="TRNA (ADENINE(58)-N(1))-METHYLTRANSFERASE, MITOCHONDRIAL"/>
    <property type="match status" value="1"/>
</dbReference>
<keyword evidence="11" id="KW-1185">Reference proteome</keyword>
<evidence type="ECO:0000259" key="8">
    <source>
        <dbReference type="Pfam" id="PF08704"/>
    </source>
</evidence>
<reference evidence="10 11" key="1">
    <citation type="journal article" date="2007" name="Nature">
        <title>Genome of the marsupial Monodelphis domestica reveals innovation in non-coding sequences.</title>
        <authorList>
            <person name="Mikkelsen T.S."/>
            <person name="Wakefield M.J."/>
            <person name="Aken B."/>
            <person name="Amemiya C.T."/>
            <person name="Chang J.L."/>
            <person name="Duke S."/>
            <person name="Garber M."/>
            <person name="Gentles A.J."/>
            <person name="Goodstadt L."/>
            <person name="Heger A."/>
            <person name="Jurka J."/>
            <person name="Kamal M."/>
            <person name="Mauceli E."/>
            <person name="Searle S.M."/>
            <person name="Sharpe T."/>
            <person name="Baker M.L."/>
            <person name="Batzer M.A."/>
            <person name="Benos P.V."/>
            <person name="Belov K."/>
            <person name="Clamp M."/>
            <person name="Cook A."/>
            <person name="Cuff J."/>
            <person name="Das R."/>
            <person name="Davidow L."/>
            <person name="Deakin J.E."/>
            <person name="Fazzari M.J."/>
            <person name="Glass J.L."/>
            <person name="Grabherr M."/>
            <person name="Greally J.M."/>
            <person name="Gu W."/>
            <person name="Hore T.A."/>
            <person name="Huttley G.A."/>
            <person name="Kleber M."/>
            <person name="Jirtle R.L."/>
            <person name="Koina E."/>
            <person name="Lee J.T."/>
            <person name="Mahony S."/>
            <person name="Marra M.A."/>
            <person name="Miller R.D."/>
            <person name="Nicholls R.D."/>
            <person name="Oda M."/>
            <person name="Papenfuss A.T."/>
            <person name="Parra Z.E."/>
            <person name="Pollock D.D."/>
            <person name="Ray D.A."/>
            <person name="Schein J.E."/>
            <person name="Speed T.P."/>
            <person name="Thompson K."/>
            <person name="VandeBerg J.L."/>
            <person name="Wade C.M."/>
            <person name="Walker J.A."/>
            <person name="Waters P.D."/>
            <person name="Webber C."/>
            <person name="Weidman J.R."/>
            <person name="Xie X."/>
            <person name="Zody M.C."/>
            <person name="Baldwin J."/>
            <person name="Abdouelleil A."/>
            <person name="Abdulkadir J."/>
            <person name="Abebe A."/>
            <person name="Abera B."/>
            <person name="Abreu J."/>
            <person name="Acer S.C."/>
            <person name="Aftuck L."/>
            <person name="Alexander A."/>
            <person name="An P."/>
            <person name="Anderson E."/>
            <person name="Anderson S."/>
            <person name="Arachi H."/>
            <person name="Azer M."/>
            <person name="Bachantsang P."/>
            <person name="Barry A."/>
            <person name="Bayul T."/>
            <person name="Berlin A."/>
            <person name="Bessette D."/>
            <person name="Bloom T."/>
            <person name="Bloom T."/>
            <person name="Boguslavskiy L."/>
            <person name="Bonnet C."/>
            <person name="Boukhgalter B."/>
            <person name="Bourzgui I."/>
            <person name="Brown A."/>
            <person name="Cahill P."/>
            <person name="Channer S."/>
            <person name="Cheshatsang Y."/>
            <person name="Chuda L."/>
            <person name="Citroen M."/>
            <person name="Collymore A."/>
            <person name="Cooke P."/>
            <person name="Costello M."/>
            <person name="D'Aco K."/>
            <person name="Daza R."/>
            <person name="De Haan G."/>
            <person name="DeGray S."/>
            <person name="DeMaso C."/>
            <person name="Dhargay N."/>
            <person name="Dooley K."/>
            <person name="Dooley E."/>
            <person name="Doricent M."/>
            <person name="Dorje P."/>
            <person name="Dorjee K."/>
            <person name="Dupes A."/>
            <person name="Elong R."/>
            <person name="Falk J."/>
            <person name="Farina A."/>
            <person name="Faro S."/>
            <person name="Ferguson D."/>
            <person name="Fisher S."/>
            <person name="Foley C.D."/>
            <person name="Franke A."/>
            <person name="Friedrich D."/>
            <person name="Gadbois L."/>
            <person name="Gearin G."/>
            <person name="Gearin C.R."/>
            <person name="Giannoukos G."/>
            <person name="Goode T."/>
            <person name="Graham J."/>
            <person name="Grandbois E."/>
            <person name="Grewal S."/>
            <person name="Gyaltsen K."/>
            <person name="Hafez N."/>
            <person name="Hagos B."/>
            <person name="Hall J."/>
            <person name="Henson C."/>
            <person name="Hollinger A."/>
            <person name="Honan T."/>
            <person name="Huard M.D."/>
            <person name="Hughes L."/>
            <person name="Hurhula B."/>
            <person name="Husby M.E."/>
            <person name="Kamat A."/>
            <person name="Kanga B."/>
            <person name="Kashin S."/>
            <person name="Khazanovich D."/>
            <person name="Kisner P."/>
            <person name="Lance K."/>
            <person name="Lara M."/>
            <person name="Lee W."/>
            <person name="Lennon N."/>
            <person name="Letendre F."/>
            <person name="LeVine R."/>
            <person name="Lipovsky A."/>
            <person name="Liu X."/>
            <person name="Liu J."/>
            <person name="Liu S."/>
            <person name="Lokyitsang T."/>
            <person name="Lokyitsang Y."/>
            <person name="Lubonja R."/>
            <person name="Lui A."/>
            <person name="MacDonald P."/>
            <person name="Magnisalis V."/>
            <person name="Maru K."/>
            <person name="Matthews C."/>
            <person name="McCusker W."/>
            <person name="McDonough S."/>
            <person name="Mehta T."/>
            <person name="Meldrim J."/>
            <person name="Meneus L."/>
            <person name="Mihai O."/>
            <person name="Mihalev A."/>
            <person name="Mihova T."/>
            <person name="Mittelman R."/>
            <person name="Mlenga V."/>
            <person name="Montmayeur A."/>
            <person name="Mulrain L."/>
            <person name="Navidi A."/>
            <person name="Naylor J."/>
            <person name="Negash T."/>
            <person name="Nguyen T."/>
            <person name="Nguyen N."/>
            <person name="Nicol R."/>
            <person name="Norbu C."/>
            <person name="Norbu N."/>
            <person name="Novod N."/>
            <person name="O'Neill B."/>
            <person name="Osman S."/>
            <person name="Markiewicz E."/>
            <person name="Oyono O.L."/>
            <person name="Patti C."/>
            <person name="Phunkhang P."/>
            <person name="Pierre F."/>
            <person name="Priest M."/>
            <person name="Raghuraman S."/>
            <person name="Rege F."/>
            <person name="Reyes R."/>
            <person name="Rise C."/>
            <person name="Rogov P."/>
            <person name="Ross K."/>
            <person name="Ryan E."/>
            <person name="Settipalli S."/>
            <person name="Shea T."/>
            <person name="Sherpa N."/>
            <person name="Shi L."/>
            <person name="Shih D."/>
            <person name="Sparrow T."/>
            <person name="Spaulding J."/>
            <person name="Stalker J."/>
            <person name="Stange-Thomann N."/>
            <person name="Stavropoulos S."/>
            <person name="Stone C."/>
            <person name="Strader C."/>
            <person name="Tesfaye S."/>
            <person name="Thomson T."/>
            <person name="Thoulutsang Y."/>
            <person name="Thoulutsang D."/>
            <person name="Topham K."/>
            <person name="Topping I."/>
            <person name="Tsamla T."/>
            <person name="Vassiliev H."/>
            <person name="Vo A."/>
            <person name="Wangchuk T."/>
            <person name="Wangdi T."/>
            <person name="Weiand M."/>
            <person name="Wilkinson J."/>
            <person name="Wilson A."/>
            <person name="Yadav S."/>
            <person name="Young G."/>
            <person name="Yu Q."/>
            <person name="Zembek L."/>
            <person name="Zhong D."/>
            <person name="Zimmer A."/>
            <person name="Zwirko Z."/>
            <person name="Jaffe D.B."/>
            <person name="Alvarez P."/>
            <person name="Brockman W."/>
            <person name="Butler J."/>
            <person name="Chin C."/>
            <person name="Gnerre S."/>
            <person name="MacCallum I."/>
            <person name="Graves J.A."/>
            <person name="Ponting C.P."/>
            <person name="Breen M."/>
            <person name="Samollow P.B."/>
            <person name="Lander E.S."/>
            <person name="Lindblad-Toh K."/>
        </authorList>
    </citation>
    <scope>NUCLEOTIDE SEQUENCE [LARGE SCALE GENOMIC DNA]</scope>
</reference>
<evidence type="ECO:0000313" key="11">
    <source>
        <dbReference type="Proteomes" id="UP000002280"/>
    </source>
</evidence>
<dbReference type="Ensembl" id="ENSMODT00000079789.1">
    <property type="protein sequence ID" value="ENSMODP00000054296.1"/>
    <property type="gene ID" value="ENSMODG00000028065.2"/>
</dbReference>
<evidence type="ECO:0000313" key="10">
    <source>
        <dbReference type="Ensembl" id="ENSMODP00000054296.1"/>
    </source>
</evidence>
<reference evidence="10" key="3">
    <citation type="submission" date="2025-09" db="UniProtKB">
        <authorList>
            <consortium name="Ensembl"/>
        </authorList>
    </citation>
    <scope>IDENTIFICATION</scope>
</reference>
<dbReference type="OMA" id="TMLLLMD"/>
<dbReference type="Gene3D" id="3.10.330.20">
    <property type="match status" value="1"/>
</dbReference>
<dbReference type="GO" id="GO:0031515">
    <property type="term" value="C:tRNA (m1A) methyltransferase complex"/>
    <property type="evidence" value="ECO:0007669"/>
    <property type="project" value="InterPro"/>
</dbReference>
<dbReference type="Pfam" id="PF08704">
    <property type="entry name" value="GCD14"/>
    <property type="match status" value="1"/>
</dbReference>
<comment type="catalytic activity">
    <reaction evidence="6">
        <text>an adenosine in mRNA + S-adenosyl-L-methionine = an N(1)-methyladenosine in mRNA + S-adenosyl-L-homocysteine + H(+)</text>
        <dbReference type="Rhea" id="RHEA:55392"/>
        <dbReference type="Rhea" id="RHEA-COMP:12414"/>
        <dbReference type="Rhea" id="RHEA-COMP:12415"/>
        <dbReference type="ChEBI" id="CHEBI:15378"/>
        <dbReference type="ChEBI" id="CHEBI:57856"/>
        <dbReference type="ChEBI" id="CHEBI:59789"/>
        <dbReference type="ChEBI" id="CHEBI:74411"/>
        <dbReference type="ChEBI" id="CHEBI:74491"/>
    </reaction>
</comment>
<feature type="domain" description="TR61B FKBP-like" evidence="9">
    <location>
        <begin position="162"/>
        <end position="214"/>
    </location>
</feature>
<keyword evidence="2" id="KW-0489">Methyltransferase</keyword>
<dbReference type="PROSITE" id="PS51620">
    <property type="entry name" value="SAM_TRM61"/>
    <property type="match status" value="1"/>
</dbReference>
<dbReference type="Pfam" id="PF21985">
    <property type="entry name" value="TR61B_FKBP-like"/>
    <property type="match status" value="1"/>
</dbReference>
<dbReference type="EC" id="2.1.1.220" evidence="1"/>
<organism evidence="10 11">
    <name type="scientific">Monodelphis domestica</name>
    <name type="common">Gray short-tailed opossum</name>
    <dbReference type="NCBI Taxonomy" id="13616"/>
    <lineage>
        <taxon>Eukaryota</taxon>
        <taxon>Metazoa</taxon>
        <taxon>Chordata</taxon>
        <taxon>Craniata</taxon>
        <taxon>Vertebrata</taxon>
        <taxon>Euteleostomi</taxon>
        <taxon>Mammalia</taxon>
        <taxon>Metatheria</taxon>
        <taxon>Didelphimorphia</taxon>
        <taxon>Didelphidae</taxon>
        <taxon>Monodelphis</taxon>
    </lineage>
</organism>
<feature type="region of interest" description="Disordered" evidence="7">
    <location>
        <begin position="110"/>
        <end position="154"/>
    </location>
</feature>
<evidence type="ECO:0000256" key="2">
    <source>
        <dbReference type="ARBA" id="ARBA00022603"/>
    </source>
</evidence>
<evidence type="ECO:0000256" key="7">
    <source>
        <dbReference type="SAM" id="MobiDB-lite"/>
    </source>
</evidence>
<dbReference type="Proteomes" id="UP000002280">
    <property type="component" value="Chromosome 1"/>
</dbReference>
<dbReference type="FunFam" id="3.40.50.150:FF:000181">
    <property type="entry name" value="tRNA (Adenine(58)-N(1))-methyltransferase, mitochondrial isoform X4"/>
    <property type="match status" value="1"/>
</dbReference>
<sequence>MREPWSCSRPWRGWWVVVLFIQSYLIKWKRNLKPFRLTSTREIFLYFPVSTLHRLWKTASIRTQKYNFAQPGDVFWSQPSGVQAAQSFCSEKLTRLLPEERLSPEVKYVTTGQEEYSDEREATFPPPLRTPGDSCKAQQSQSEELPARSVKSSPKEFPFQLGDLLYAEFQKGENTFKRLFKLEATGQLNSNWGVIPYKEMIGKLPGQLFRSSTGHHFMLRRPALEEFVLLMKRGPTISYPKDMNMMLMMMNIKQGDVILDVGSGSGGMSLFLSQAVGVRGQVKSFEIRKDHHNQAKKNYKCWRDAWKISHVEEWPNNVDFIHKDILEAAEDIESIIFDGVALDMLNPQIALPIVYPNLKQGGVCAVYLANITQVIELLEGIRICELSLSCEQIIEVLLRDWLVCPAKRKDGTLAQRVQPKVSVDLKLHSQREIETEESENIQENDYGESLPGFPYSSIPYIARPFHYQANYNHTAFLVKLRKFNPEH</sequence>
<evidence type="ECO:0000256" key="5">
    <source>
        <dbReference type="ARBA" id="ARBA00022694"/>
    </source>
</evidence>
<keyword evidence="3" id="KW-0808">Transferase</keyword>
<dbReference type="AlphaFoldDB" id="A0A5F8H4S0"/>
<evidence type="ECO:0000256" key="1">
    <source>
        <dbReference type="ARBA" id="ARBA00012796"/>
    </source>
</evidence>
<name>A0A5F8H4S0_MONDO</name>
<dbReference type="GO" id="GO:0030488">
    <property type="term" value="P:tRNA methylation"/>
    <property type="evidence" value="ECO:0007669"/>
    <property type="project" value="InterPro"/>
</dbReference>
<feature type="domain" description="tRNA (adenine(58)-N(1))-methyltransferase catalytic subunit TRM61 C-terminal" evidence="8">
    <location>
        <begin position="233"/>
        <end position="478"/>
    </location>
</feature>
<dbReference type="Bgee" id="ENSMODG00000028065">
    <property type="expression patterns" value="Expressed in forelimb bud and 21 other cell types or tissues"/>
</dbReference>
<dbReference type="Gene3D" id="3.40.50.150">
    <property type="entry name" value="Vaccinia Virus protein VP39"/>
    <property type="match status" value="1"/>
</dbReference>
<proteinExistence type="predicted"/>
<evidence type="ECO:0000259" key="9">
    <source>
        <dbReference type="Pfam" id="PF21985"/>
    </source>
</evidence>
<evidence type="ECO:0000256" key="4">
    <source>
        <dbReference type="ARBA" id="ARBA00022691"/>
    </source>
</evidence>
<keyword evidence="4" id="KW-0949">S-adenosyl-L-methionine</keyword>
<reference evidence="10" key="2">
    <citation type="submission" date="2025-08" db="UniProtKB">
        <authorList>
            <consortium name="Ensembl"/>
        </authorList>
    </citation>
    <scope>IDENTIFICATION</scope>
</reference>
<dbReference type="InterPro" id="IPR029063">
    <property type="entry name" value="SAM-dependent_MTases_sf"/>
</dbReference>
<dbReference type="PANTHER" id="PTHR12133">
    <property type="entry name" value="TRNA (ADENINE(58)-N(1))-METHYLTRANSFERASE"/>
    <property type="match status" value="1"/>
</dbReference>
<dbReference type="InterPro" id="IPR049470">
    <property type="entry name" value="TRM61_C"/>
</dbReference>
<dbReference type="GO" id="GO:0160107">
    <property type="term" value="F:tRNA (adenine(58)-N1)-methyltransferase activity"/>
    <property type="evidence" value="ECO:0007669"/>
    <property type="project" value="UniProtKB-EC"/>
</dbReference>
<accession>A0A5F8H4S0</accession>
<keyword evidence="5" id="KW-0819">tRNA processing</keyword>
<dbReference type="InterPro" id="IPR054151">
    <property type="entry name" value="TR61B_FKBP-like"/>
</dbReference>
<evidence type="ECO:0000256" key="3">
    <source>
        <dbReference type="ARBA" id="ARBA00022679"/>
    </source>
</evidence>
<dbReference type="SUPFAM" id="SSF53335">
    <property type="entry name" value="S-adenosyl-L-methionine-dependent methyltransferases"/>
    <property type="match status" value="1"/>
</dbReference>
<protein>
    <recommendedName>
        <fullName evidence="1">tRNA (adenine(58)-N(1))-methyltransferase</fullName>
        <ecNumber evidence="1">2.1.1.220</ecNumber>
    </recommendedName>
</protein>
<dbReference type="FunFam" id="3.10.330.20:FF:000003">
    <property type="entry name" value="tRNA (Adenine(58)-N(1))-methyltransferase, mitochondrial isoform X1"/>
    <property type="match status" value="1"/>
</dbReference>
<evidence type="ECO:0000256" key="6">
    <source>
        <dbReference type="ARBA" id="ARBA00048481"/>
    </source>
</evidence>
<dbReference type="InterPro" id="IPR014816">
    <property type="entry name" value="tRNA_MeTrfase_Gcd14"/>
</dbReference>